<dbReference type="SUPFAM" id="SSF49785">
    <property type="entry name" value="Galactose-binding domain-like"/>
    <property type="match status" value="2"/>
</dbReference>
<keyword evidence="1" id="KW-0326">Glycosidase</keyword>
<feature type="region of interest" description="Disordered" evidence="2">
    <location>
        <begin position="1559"/>
        <end position="1679"/>
    </location>
</feature>
<dbReference type="InterPro" id="IPR049053">
    <property type="entry name" value="AFCA-like_C"/>
</dbReference>
<dbReference type="InterPro" id="IPR012341">
    <property type="entry name" value="6hp_glycosidase-like_sf"/>
</dbReference>
<dbReference type="GO" id="GO:0004560">
    <property type="term" value="F:alpha-L-fucosidase activity"/>
    <property type="evidence" value="ECO:0007669"/>
    <property type="project" value="TreeGrafter"/>
</dbReference>
<dbReference type="PROSITE" id="PS50022">
    <property type="entry name" value="FA58C_3"/>
    <property type="match status" value="2"/>
</dbReference>
<dbReference type="Gene3D" id="1.50.10.10">
    <property type="match status" value="1"/>
</dbReference>
<evidence type="ECO:0000256" key="1">
    <source>
        <dbReference type="ARBA" id="ARBA00023295"/>
    </source>
</evidence>
<feature type="chain" id="PRO_5038535927" evidence="4">
    <location>
        <begin position="32"/>
        <end position="1708"/>
    </location>
</feature>
<organism evidence="7 8">
    <name type="scientific">Candidatus Mediterraneibacter caccavium</name>
    <dbReference type="NCBI Taxonomy" id="2838661"/>
    <lineage>
        <taxon>Bacteria</taxon>
        <taxon>Bacillati</taxon>
        <taxon>Bacillota</taxon>
        <taxon>Clostridia</taxon>
        <taxon>Lachnospirales</taxon>
        <taxon>Lachnospiraceae</taxon>
        <taxon>Mediterraneibacter</taxon>
    </lineage>
</organism>
<dbReference type="InterPro" id="IPR003343">
    <property type="entry name" value="Big_2"/>
</dbReference>
<dbReference type="PANTHER" id="PTHR31084">
    <property type="entry name" value="ALPHA-L-FUCOSIDASE 2"/>
    <property type="match status" value="1"/>
</dbReference>
<dbReference type="Pfam" id="PF14498">
    <property type="entry name" value="Glyco_hyd_65N_2"/>
    <property type="match status" value="1"/>
</dbReference>
<evidence type="ECO:0000259" key="5">
    <source>
        <dbReference type="PROSITE" id="PS50022"/>
    </source>
</evidence>
<name>A0A9D1VWJ5_9FIRM</name>
<evidence type="ECO:0000313" key="8">
    <source>
        <dbReference type="Proteomes" id="UP000824243"/>
    </source>
</evidence>
<dbReference type="Pfam" id="PF02368">
    <property type="entry name" value="Big_2"/>
    <property type="match status" value="3"/>
</dbReference>
<evidence type="ECO:0000256" key="3">
    <source>
        <dbReference type="SAM" id="Phobius"/>
    </source>
</evidence>
<dbReference type="InterPro" id="IPR008979">
    <property type="entry name" value="Galactose-bd-like_sf"/>
</dbReference>
<feature type="compositionally biased region" description="Polar residues" evidence="2">
    <location>
        <begin position="1612"/>
        <end position="1621"/>
    </location>
</feature>
<feature type="transmembrane region" description="Helical" evidence="3">
    <location>
        <begin position="1685"/>
        <end position="1703"/>
    </location>
</feature>
<dbReference type="SUPFAM" id="SSF49373">
    <property type="entry name" value="Invasin/intimin cell-adhesion fragments"/>
    <property type="match status" value="3"/>
</dbReference>
<reference evidence="7" key="2">
    <citation type="submission" date="2021-04" db="EMBL/GenBank/DDBJ databases">
        <authorList>
            <person name="Gilroy R."/>
        </authorList>
    </citation>
    <scope>NUCLEOTIDE SEQUENCE</scope>
    <source>
        <strain evidence="7">ChiSjej5B23-15282</strain>
    </source>
</reference>
<feature type="domain" description="F5/8 type C" evidence="5">
    <location>
        <begin position="801"/>
        <end position="951"/>
    </location>
</feature>
<dbReference type="GO" id="GO:0005975">
    <property type="term" value="P:carbohydrate metabolic process"/>
    <property type="evidence" value="ECO:0007669"/>
    <property type="project" value="InterPro"/>
</dbReference>
<feature type="domain" description="F5/8 type C" evidence="5">
    <location>
        <begin position="1116"/>
        <end position="1263"/>
    </location>
</feature>
<dbReference type="SUPFAM" id="SSF48208">
    <property type="entry name" value="Six-hairpin glycosidases"/>
    <property type="match status" value="1"/>
</dbReference>
<evidence type="ECO:0000313" key="7">
    <source>
        <dbReference type="EMBL" id="HIX47908.1"/>
    </source>
</evidence>
<accession>A0A9D1VWJ5</accession>
<dbReference type="InterPro" id="IPR008928">
    <property type="entry name" value="6-hairpin_glycosidase_sf"/>
</dbReference>
<keyword evidence="3" id="KW-1133">Transmembrane helix</keyword>
<evidence type="ECO:0000256" key="2">
    <source>
        <dbReference type="SAM" id="MobiDB-lite"/>
    </source>
</evidence>
<proteinExistence type="predicted"/>
<dbReference type="Pfam" id="PF21307">
    <property type="entry name" value="Glyco_hydro_95_C"/>
    <property type="match status" value="1"/>
</dbReference>
<dbReference type="InterPro" id="IPR027414">
    <property type="entry name" value="GH95_N_dom"/>
</dbReference>
<dbReference type="Pfam" id="PF00754">
    <property type="entry name" value="F5_F8_type_C"/>
    <property type="match status" value="2"/>
</dbReference>
<dbReference type="InterPro" id="IPR000421">
    <property type="entry name" value="FA58C"/>
</dbReference>
<protein>
    <submittedName>
        <fullName evidence="7">Glycoside hydrolase N-terminal domain-containing protein</fullName>
    </submittedName>
</protein>
<dbReference type="Proteomes" id="UP000824243">
    <property type="component" value="Unassembled WGS sequence"/>
</dbReference>
<dbReference type="EMBL" id="DXFA01000050">
    <property type="protein sequence ID" value="HIX47908.1"/>
    <property type="molecule type" value="Genomic_DNA"/>
</dbReference>
<dbReference type="InterPro" id="IPR008964">
    <property type="entry name" value="Invasin/intimin_cell_adhesion"/>
</dbReference>
<keyword evidence="3" id="KW-0472">Membrane</keyword>
<dbReference type="PROSITE" id="PS50835">
    <property type="entry name" value="IG_LIKE"/>
    <property type="match status" value="1"/>
</dbReference>
<evidence type="ECO:0000256" key="4">
    <source>
        <dbReference type="SAM" id="SignalP"/>
    </source>
</evidence>
<feature type="domain" description="Ig-like" evidence="6">
    <location>
        <begin position="1268"/>
        <end position="1355"/>
    </location>
</feature>
<keyword evidence="7" id="KW-0378">Hydrolase</keyword>
<sequence length="1708" mass="184441">MRKRAKYRKACAILTAFAMTATFMPGMAVQAAPEQTEPVQVSSENPSLKLWYDEMAGTNASGNAYDTSESFYKALPIGNGRVGAMVYGNYPTEKFDLNEATFWSGGPGKNDKAGAADKIDQAKQLVYDGQYSQADSFVSSNIIGGGEAKYQSVGTLELQFGHDEVSDYSRQLDMNTGVVSSQYTYDGKQYLRESFVSYPDEIMVTRITCDTPGSVSFTAKYSSSLTGQYEVSTDGDDTLVMDGHADDGAGVSYALWYQTRTKVMNENGEVSADETDVTVTNADSVVLLTSIRTNFVDYQTVTADQKALAAEDIERASQKTYEELYEAFEADYTELFDRVDLQLGGDSGENKTPMRTRIQQFSENEDPDLVEILFQYGRYLMICGSRDSQPLNLQGLWNKFRNPAWDSKYTTNINYEMNYWPALTTNLEECFQPFVEKAIALSEAGNYTARNTFGIEDGWVVNHNTDLWNRTGPIDGAWGLWPVGGGWISNQLYDAYNFNQDADYLSKIYPVVSGSADFLQQLMDRIEISGQEYEVIAPSNSPELSFRYDGGTAYLSASVTMDNGISRELFQNVIEASETLRVDEELRGTLEEKISLIRPDQIGADGTLMEWAYDWQNTERQHRHISHLYNLFPGNMIDKTNTPLLAEAVQNTLNVRGDEGTGWSEGWKLNTWARLEDGNHAYNLVKLLISPVDNNGRLYDNLWDAHPPFQIDGNFGFTSGIAEMLLQSDNDQIKLLPALPDAWSDGHVSGLRARGNFEISEYWESGELTEVTIVSNSGNICNVSCGDKYVSFPTVAGQTYTLNGDLEFAQDTKTYTNLALDKAATASNDTSESAAAAVDGSADTVWEDTTDNSMGGQWIAVDLGAACDISHWKVSAPGTEDINYVPRAFILQKSDDGETWEDVDAVYGNQMDVNTRNVATFTARYVRLYIETATQDDSGGARISEFEVWGTDESVPVTEITLDQTELTIGDGNSVSLTAQTAPADASNKTVIWTSGDPAIAEVSDTGIVTGIAPGETEITAASYDGSVTAVCKVTVTPVSVESVQLNKDSVDMEIGGTEQLEAQITPSNASNQKVTWESSDPEVVSVDESGLVTALAEGSAQVTVTTEDGQLSDVCEFTVVKVLPRNVALNAEASAEGHNPNEEPGKAVDGSTSTKWCLDGKGNTLTLDLGAKYTIDRWVLVSAGIAESTDFNTRGCTLQMSENGEEWTDVDVVTDNTATTMERTVEPFTTRYVRLVVDEPVQPNAASWAVAARIHELELWGVPAPVPVESVTLDFEELELTEGDTAQLIAVIEPADAENQNITWTSDDETVAYVDAQGLVTAVSAGRAVITVTTEDGSFTAECLVKVKAEKPVSKNTLEYFLNEAKTHWDNGDADDCVQSVQDLFKEAIAEGEAVMADEYVTREEVQSAALKLMKAVQALNMKAADKMDLEMAVELAEMIDLDDYVSAGQQAFTDALAAAEDVLDDGDAMQPEADSAWNALVNAMSELRLKANKTVLETILNEAADLDLTLYTEETVAVYNMALASAMTVYADPEISVEDQQIVDDAVTALRSAADGLVLKPDDGNDGSGDTQEPDDGNTGNGGSGDTQEPDGGNIGNDGSGDTQEPDDGNTGNAGSSDTQEPDDGNIGNGGSGDTQTPDNATGGSQGSGNTQTAANGNAGNNHSSSGGASADKAAKTGDTAPLTGLLALIMVSGAAVAVTLRKRSR</sequence>
<reference evidence="7" key="1">
    <citation type="journal article" date="2021" name="PeerJ">
        <title>Extensive microbial diversity within the chicken gut microbiome revealed by metagenomics and culture.</title>
        <authorList>
            <person name="Gilroy R."/>
            <person name="Ravi A."/>
            <person name="Getino M."/>
            <person name="Pursley I."/>
            <person name="Horton D.L."/>
            <person name="Alikhan N.F."/>
            <person name="Baker D."/>
            <person name="Gharbi K."/>
            <person name="Hall N."/>
            <person name="Watson M."/>
            <person name="Adriaenssens E.M."/>
            <person name="Foster-Nyarko E."/>
            <person name="Jarju S."/>
            <person name="Secka A."/>
            <person name="Antonio M."/>
            <person name="Oren A."/>
            <person name="Chaudhuri R.R."/>
            <person name="La Ragione R."/>
            <person name="Hildebrand F."/>
            <person name="Pallen M.J."/>
        </authorList>
    </citation>
    <scope>NUCLEOTIDE SEQUENCE</scope>
    <source>
        <strain evidence="7">ChiSjej5B23-15282</strain>
    </source>
</reference>
<dbReference type="InterPro" id="IPR007110">
    <property type="entry name" value="Ig-like_dom"/>
</dbReference>
<dbReference type="Pfam" id="PF22124">
    <property type="entry name" value="Glyco_hydro_95_cat"/>
    <property type="match status" value="1"/>
</dbReference>
<comment type="caution">
    <text evidence="7">The sequence shown here is derived from an EMBL/GenBank/DDBJ whole genome shotgun (WGS) entry which is preliminary data.</text>
</comment>
<feature type="signal peptide" evidence="4">
    <location>
        <begin position="1"/>
        <end position="31"/>
    </location>
</feature>
<keyword evidence="4" id="KW-0732">Signal</keyword>
<gene>
    <name evidence="7" type="ORF">H9981_02660</name>
</gene>
<dbReference type="Gene3D" id="1.20.1270.90">
    <property type="entry name" value="AF1782-like"/>
    <property type="match status" value="2"/>
</dbReference>
<dbReference type="InterPro" id="IPR054363">
    <property type="entry name" value="GH95_cat"/>
</dbReference>
<dbReference type="Gene3D" id="1.20.1270.70">
    <property type="entry name" value="Designed single chain three-helix bundle"/>
    <property type="match status" value="1"/>
</dbReference>
<dbReference type="SMART" id="SM00635">
    <property type="entry name" value="BID_2"/>
    <property type="match status" value="3"/>
</dbReference>
<evidence type="ECO:0000259" key="6">
    <source>
        <dbReference type="PROSITE" id="PS50835"/>
    </source>
</evidence>
<dbReference type="Gene3D" id="2.60.120.260">
    <property type="entry name" value="Galactose-binding domain-like"/>
    <property type="match status" value="2"/>
</dbReference>
<keyword evidence="3" id="KW-0812">Transmembrane</keyword>
<dbReference type="Gene3D" id="2.60.40.1080">
    <property type="match status" value="3"/>
</dbReference>
<feature type="compositionally biased region" description="Low complexity" evidence="2">
    <location>
        <begin position="1642"/>
        <end position="1679"/>
    </location>
</feature>
<dbReference type="PANTHER" id="PTHR31084:SF0">
    <property type="entry name" value="ALPHA-L-FUCOSIDASE 2"/>
    <property type="match status" value="1"/>
</dbReference>